<reference evidence="2" key="2">
    <citation type="submission" date="2014-03" db="EMBL/GenBank/DDBJ databases">
        <authorList>
            <person name="Genoscope - CEA"/>
        </authorList>
    </citation>
    <scope>NUCLEOTIDE SEQUENCE</scope>
</reference>
<organism evidence="2 3">
    <name type="scientific">Oncorhynchus mykiss</name>
    <name type="common">Rainbow trout</name>
    <name type="synonym">Salmo gairdneri</name>
    <dbReference type="NCBI Taxonomy" id="8022"/>
    <lineage>
        <taxon>Eukaryota</taxon>
        <taxon>Metazoa</taxon>
        <taxon>Chordata</taxon>
        <taxon>Craniata</taxon>
        <taxon>Vertebrata</taxon>
        <taxon>Euteleostomi</taxon>
        <taxon>Actinopterygii</taxon>
        <taxon>Neopterygii</taxon>
        <taxon>Teleostei</taxon>
        <taxon>Protacanthopterygii</taxon>
        <taxon>Salmoniformes</taxon>
        <taxon>Salmonidae</taxon>
        <taxon>Salmoninae</taxon>
        <taxon>Oncorhynchus</taxon>
    </lineage>
</organism>
<sequence>MSPAGQNSIPPQQAEISGELNSQLKLESSTQSQSIGAVRWNLPEEDLQAHSSAPTSPRKSSAPSTHRSSQHPHQNGMKNLRSLQECVHFINHWKEQVAQVCKSGSDAGKGTSKGETPVELKTERSLEESRKLIVLWANELNSVDKARKKRILTFFLCVLYQMFT</sequence>
<evidence type="ECO:0000313" key="3">
    <source>
        <dbReference type="Proteomes" id="UP000193380"/>
    </source>
</evidence>
<dbReference type="STRING" id="8022.A0A060XG25"/>
<dbReference type="Proteomes" id="UP000193380">
    <property type="component" value="Unassembled WGS sequence"/>
</dbReference>
<evidence type="ECO:0000313" key="2">
    <source>
        <dbReference type="EMBL" id="CDQ78573.1"/>
    </source>
</evidence>
<dbReference type="EMBL" id="FR905343">
    <property type="protein sequence ID" value="CDQ78573.1"/>
    <property type="molecule type" value="Genomic_DNA"/>
</dbReference>
<feature type="compositionally biased region" description="Polar residues" evidence="1">
    <location>
        <begin position="1"/>
        <end position="35"/>
    </location>
</feature>
<feature type="region of interest" description="Disordered" evidence="1">
    <location>
        <begin position="103"/>
        <end position="122"/>
    </location>
</feature>
<feature type="compositionally biased region" description="Polar residues" evidence="1">
    <location>
        <begin position="49"/>
        <end position="77"/>
    </location>
</feature>
<reference evidence="2" key="1">
    <citation type="journal article" date="2014" name="Nat. Commun.">
        <title>The rainbow trout genome provides novel insights into evolution after whole-genome duplication in vertebrates.</title>
        <authorList>
            <person name="Berthelot C."/>
            <person name="Brunet F."/>
            <person name="Chalopin D."/>
            <person name="Juanchich A."/>
            <person name="Bernard M."/>
            <person name="Noel B."/>
            <person name="Bento P."/>
            <person name="Da Silva C."/>
            <person name="Labadie K."/>
            <person name="Alberti A."/>
            <person name="Aury J.M."/>
            <person name="Louis A."/>
            <person name="Dehais P."/>
            <person name="Bardou P."/>
            <person name="Montfort J."/>
            <person name="Klopp C."/>
            <person name="Cabau C."/>
            <person name="Gaspin C."/>
            <person name="Thorgaard G.H."/>
            <person name="Boussaha M."/>
            <person name="Quillet E."/>
            <person name="Guyomard R."/>
            <person name="Galiana D."/>
            <person name="Bobe J."/>
            <person name="Volff J.N."/>
            <person name="Genet C."/>
            <person name="Wincker P."/>
            <person name="Jaillon O."/>
            <person name="Roest Crollius H."/>
            <person name="Guiguen Y."/>
        </authorList>
    </citation>
    <scope>NUCLEOTIDE SEQUENCE [LARGE SCALE GENOMIC DNA]</scope>
</reference>
<evidence type="ECO:0000256" key="1">
    <source>
        <dbReference type="SAM" id="MobiDB-lite"/>
    </source>
</evidence>
<dbReference type="AlphaFoldDB" id="A0A060XG25"/>
<dbReference type="PaxDb" id="8022-A0A060XG25"/>
<protein>
    <submittedName>
        <fullName evidence="2">Uncharacterized protein</fullName>
    </submittedName>
</protein>
<feature type="region of interest" description="Disordered" evidence="1">
    <location>
        <begin position="1"/>
        <end position="80"/>
    </location>
</feature>
<name>A0A060XG25_ONCMY</name>
<proteinExistence type="predicted"/>
<gene>
    <name evidence="2" type="ORF">GSONMT00051285001</name>
</gene>
<accession>A0A060XG25</accession>